<evidence type="ECO:0000313" key="1">
    <source>
        <dbReference type="EMBL" id="KNC22614.1"/>
    </source>
</evidence>
<protein>
    <submittedName>
        <fullName evidence="1">Uncharacterized protein</fullName>
    </submittedName>
</protein>
<accession>A0A0L0BTQ5</accession>
<dbReference type="Proteomes" id="UP000037069">
    <property type="component" value="Unassembled WGS sequence"/>
</dbReference>
<keyword evidence="2" id="KW-1185">Reference proteome</keyword>
<comment type="caution">
    <text evidence="1">The sequence shown here is derived from an EMBL/GenBank/DDBJ whole genome shotgun (WGS) entry which is preliminary data.</text>
</comment>
<gene>
    <name evidence="1" type="ORF">FF38_02468</name>
</gene>
<sequence length="171" mass="18621">MSSMSRDNRININENDLHCPSHSVLRSSTYPTKHVTCPRRSSMSGIPSQNVQSSLNIVENHPQKFESSPYQLALSIESPAPTEFADLEGCDALTGRSPTEADFAAAAYETPLDTIFLTVGILDGRGTAPVALFSRNLRRSSTLRGQSFELATCPSIPQLTHFTGKPTARLI</sequence>
<name>A0A0L0BTQ5_LUCCU</name>
<dbReference type="AlphaFoldDB" id="A0A0L0BTQ5"/>
<dbReference type="EMBL" id="JRES01001475">
    <property type="protein sequence ID" value="KNC22614.1"/>
    <property type="molecule type" value="Genomic_DNA"/>
</dbReference>
<evidence type="ECO:0000313" key="2">
    <source>
        <dbReference type="Proteomes" id="UP000037069"/>
    </source>
</evidence>
<reference evidence="1 2" key="1">
    <citation type="journal article" date="2015" name="Nat. Commun.">
        <title>Lucilia cuprina genome unlocks parasitic fly biology to underpin future interventions.</title>
        <authorList>
            <person name="Anstead C.A."/>
            <person name="Korhonen P.K."/>
            <person name="Young N.D."/>
            <person name="Hall R.S."/>
            <person name="Jex A.R."/>
            <person name="Murali S.C."/>
            <person name="Hughes D.S."/>
            <person name="Lee S.F."/>
            <person name="Perry T."/>
            <person name="Stroehlein A.J."/>
            <person name="Ansell B.R."/>
            <person name="Breugelmans B."/>
            <person name="Hofmann A."/>
            <person name="Qu J."/>
            <person name="Dugan S."/>
            <person name="Lee S.L."/>
            <person name="Chao H."/>
            <person name="Dinh H."/>
            <person name="Han Y."/>
            <person name="Doddapaneni H.V."/>
            <person name="Worley K.C."/>
            <person name="Muzny D.M."/>
            <person name="Ioannidis P."/>
            <person name="Waterhouse R.M."/>
            <person name="Zdobnov E.M."/>
            <person name="James P.J."/>
            <person name="Bagnall N.H."/>
            <person name="Kotze A.C."/>
            <person name="Gibbs R.A."/>
            <person name="Richards S."/>
            <person name="Batterham P."/>
            <person name="Gasser R.B."/>
        </authorList>
    </citation>
    <scope>NUCLEOTIDE SEQUENCE [LARGE SCALE GENOMIC DNA]</scope>
    <source>
        <strain evidence="1 2">LS</strain>
        <tissue evidence="1">Full body</tissue>
    </source>
</reference>
<organism evidence="1 2">
    <name type="scientific">Lucilia cuprina</name>
    <name type="common">Green bottle fly</name>
    <name type="synonym">Australian sheep blowfly</name>
    <dbReference type="NCBI Taxonomy" id="7375"/>
    <lineage>
        <taxon>Eukaryota</taxon>
        <taxon>Metazoa</taxon>
        <taxon>Ecdysozoa</taxon>
        <taxon>Arthropoda</taxon>
        <taxon>Hexapoda</taxon>
        <taxon>Insecta</taxon>
        <taxon>Pterygota</taxon>
        <taxon>Neoptera</taxon>
        <taxon>Endopterygota</taxon>
        <taxon>Diptera</taxon>
        <taxon>Brachycera</taxon>
        <taxon>Muscomorpha</taxon>
        <taxon>Oestroidea</taxon>
        <taxon>Calliphoridae</taxon>
        <taxon>Luciliinae</taxon>
        <taxon>Lucilia</taxon>
    </lineage>
</organism>
<proteinExistence type="predicted"/>